<keyword evidence="4" id="KW-1185">Reference proteome</keyword>
<evidence type="ECO:0000313" key="4">
    <source>
        <dbReference type="Proteomes" id="UP001384579"/>
    </source>
</evidence>
<dbReference type="SUPFAM" id="SSF52821">
    <property type="entry name" value="Rhodanese/Cell cycle control phosphatase"/>
    <property type="match status" value="1"/>
</dbReference>
<dbReference type="Proteomes" id="UP001384579">
    <property type="component" value="Unassembled WGS sequence"/>
</dbReference>
<keyword evidence="1" id="KW-1133">Transmembrane helix</keyword>
<keyword evidence="1" id="KW-0812">Transmembrane</keyword>
<evidence type="ECO:0000256" key="1">
    <source>
        <dbReference type="SAM" id="Phobius"/>
    </source>
</evidence>
<sequence length="199" mass="21919">MLNLNLKQGINRYSRLLLVIMGFGLMSVASLSAVALFNHMDIPTFIASLNTKQVTVAELQEGKLKPVILIDVRSPEEYAEDRIGDSPLVPLTDIEMGFGAKQVQAIVKARVKSDRPQPIVVLYCARGGRSIKAYHKLEKIAQYSQQIPGNKTQQNQDMPFNFVVLSGGIKAWRQAVPAQKDAMILGRITGAQKATIKSN</sequence>
<dbReference type="InterPro" id="IPR036873">
    <property type="entry name" value="Rhodanese-like_dom_sf"/>
</dbReference>
<gene>
    <name evidence="3" type="ORF">WMG39_19415</name>
</gene>
<dbReference type="PROSITE" id="PS50206">
    <property type="entry name" value="RHODANESE_3"/>
    <property type="match status" value="1"/>
</dbReference>
<accession>A0ABU8YRL7</accession>
<dbReference type="SMART" id="SM00450">
    <property type="entry name" value="RHOD"/>
    <property type="match status" value="1"/>
</dbReference>
<dbReference type="RefSeq" id="WP_340519157.1">
    <property type="nucleotide sequence ID" value="NZ_JBBLXS010000290.1"/>
</dbReference>
<evidence type="ECO:0000313" key="3">
    <source>
        <dbReference type="EMBL" id="MEK0187003.1"/>
    </source>
</evidence>
<dbReference type="CDD" id="cd00158">
    <property type="entry name" value="RHOD"/>
    <property type="match status" value="1"/>
</dbReference>
<organism evidence="3 4">
    <name type="scientific">Microcoleus anatoxicus PTRS2</name>
    <dbReference type="NCBI Taxonomy" id="2705321"/>
    <lineage>
        <taxon>Bacteria</taxon>
        <taxon>Bacillati</taxon>
        <taxon>Cyanobacteriota</taxon>
        <taxon>Cyanophyceae</taxon>
        <taxon>Oscillatoriophycideae</taxon>
        <taxon>Oscillatoriales</taxon>
        <taxon>Microcoleaceae</taxon>
        <taxon>Microcoleus</taxon>
        <taxon>Microcoleus anatoxicus</taxon>
    </lineage>
</organism>
<reference evidence="3 4" key="1">
    <citation type="journal article" date="2020" name="Harmful Algae">
        <title>Molecular and morphological characterization of a novel dihydroanatoxin-a producing Microcoleus species (cyanobacteria) from the Russian River, California, USA.</title>
        <authorList>
            <person name="Conklin K.Y."/>
            <person name="Stancheva R."/>
            <person name="Otten T.G."/>
            <person name="Fadness R."/>
            <person name="Boyer G.L."/>
            <person name="Read B."/>
            <person name="Zhang X."/>
            <person name="Sheath R.G."/>
        </authorList>
    </citation>
    <scope>NUCLEOTIDE SEQUENCE [LARGE SCALE GENOMIC DNA]</scope>
    <source>
        <strain evidence="3 4">PTRS2</strain>
    </source>
</reference>
<dbReference type="EMBL" id="JBBLXS010000290">
    <property type="protein sequence ID" value="MEK0187003.1"/>
    <property type="molecule type" value="Genomic_DNA"/>
</dbReference>
<evidence type="ECO:0000259" key="2">
    <source>
        <dbReference type="PROSITE" id="PS50206"/>
    </source>
</evidence>
<comment type="caution">
    <text evidence="3">The sequence shown here is derived from an EMBL/GenBank/DDBJ whole genome shotgun (WGS) entry which is preliminary data.</text>
</comment>
<feature type="transmembrane region" description="Helical" evidence="1">
    <location>
        <begin position="16"/>
        <end position="37"/>
    </location>
</feature>
<keyword evidence="1" id="KW-0472">Membrane</keyword>
<dbReference type="InterPro" id="IPR001763">
    <property type="entry name" value="Rhodanese-like_dom"/>
</dbReference>
<proteinExistence type="predicted"/>
<dbReference type="Pfam" id="PF00581">
    <property type="entry name" value="Rhodanese"/>
    <property type="match status" value="1"/>
</dbReference>
<dbReference type="Gene3D" id="3.40.250.10">
    <property type="entry name" value="Rhodanese-like domain"/>
    <property type="match status" value="1"/>
</dbReference>
<protein>
    <submittedName>
        <fullName evidence="3">Rhodanese-like domain-containing protein</fullName>
    </submittedName>
</protein>
<feature type="domain" description="Rhodanese" evidence="2">
    <location>
        <begin position="63"/>
        <end position="181"/>
    </location>
</feature>
<name>A0ABU8YRL7_9CYAN</name>